<sequence>MFGKCPVSTIRLLFLLSSFNPQLKRLMAQIHTNQIELSVNLPQVLVLGPPSIFPIYEKHFSLKFMLLKPWESPIPLEEFLSIHSQNTTAVLTSSAVAYLSSALRLLPSVRLVVTSSVGLDHIDLKECRRRGISVAYAPSVLSADVADLAVGLWVDR</sequence>
<dbReference type="InterPro" id="IPR050223">
    <property type="entry name" value="D-isomer_2-hydroxyacid_DH"/>
</dbReference>
<dbReference type="SUPFAM" id="SSF52283">
    <property type="entry name" value="Formate/glycerate dehydrogenase catalytic domain-like"/>
    <property type="match status" value="1"/>
</dbReference>
<accession>A0A068VNF4</accession>
<evidence type="ECO:0000313" key="4">
    <source>
        <dbReference type="Proteomes" id="UP000295252"/>
    </source>
</evidence>
<dbReference type="GO" id="GO:0016618">
    <property type="term" value="F:hydroxypyruvate reductase [NAD(P)H] activity"/>
    <property type="evidence" value="ECO:0007669"/>
    <property type="project" value="TreeGrafter"/>
</dbReference>
<dbReference type="AlphaFoldDB" id="A0A068VNF4"/>
<dbReference type="InterPro" id="IPR006139">
    <property type="entry name" value="D-isomer_2_OHA_DH_cat_dom"/>
</dbReference>
<dbReference type="GO" id="GO:0030267">
    <property type="term" value="F:glyoxylate reductase (NADPH) activity"/>
    <property type="evidence" value="ECO:0007669"/>
    <property type="project" value="TreeGrafter"/>
</dbReference>
<evidence type="ECO:0000259" key="2">
    <source>
        <dbReference type="Pfam" id="PF00389"/>
    </source>
</evidence>
<reference evidence="4" key="1">
    <citation type="journal article" date="2014" name="Science">
        <title>The coffee genome provides insight into the convergent evolution of caffeine biosynthesis.</title>
        <authorList>
            <person name="Denoeud F."/>
            <person name="Carretero-Paulet L."/>
            <person name="Dereeper A."/>
            <person name="Droc G."/>
            <person name="Guyot R."/>
            <person name="Pietrella M."/>
            <person name="Zheng C."/>
            <person name="Alberti A."/>
            <person name="Anthony F."/>
            <person name="Aprea G."/>
            <person name="Aury J.M."/>
            <person name="Bento P."/>
            <person name="Bernard M."/>
            <person name="Bocs S."/>
            <person name="Campa C."/>
            <person name="Cenci A."/>
            <person name="Combes M.C."/>
            <person name="Crouzillat D."/>
            <person name="Da Silva C."/>
            <person name="Daddiego L."/>
            <person name="De Bellis F."/>
            <person name="Dussert S."/>
            <person name="Garsmeur O."/>
            <person name="Gayraud T."/>
            <person name="Guignon V."/>
            <person name="Jahn K."/>
            <person name="Jamilloux V."/>
            <person name="Joet T."/>
            <person name="Labadie K."/>
            <person name="Lan T."/>
            <person name="Leclercq J."/>
            <person name="Lepelley M."/>
            <person name="Leroy T."/>
            <person name="Li L.T."/>
            <person name="Librado P."/>
            <person name="Lopez L."/>
            <person name="Munoz A."/>
            <person name="Noel B."/>
            <person name="Pallavicini A."/>
            <person name="Perrotta G."/>
            <person name="Poncet V."/>
            <person name="Pot D."/>
            <person name="Priyono X."/>
            <person name="Rigoreau M."/>
            <person name="Rouard M."/>
            <person name="Rozas J."/>
            <person name="Tranchant-Dubreuil C."/>
            <person name="VanBuren R."/>
            <person name="Zhang Q."/>
            <person name="Andrade A.C."/>
            <person name="Argout X."/>
            <person name="Bertrand B."/>
            <person name="de Kochko A."/>
            <person name="Graziosi G."/>
            <person name="Henry R.J."/>
            <person name="Jayarama X."/>
            <person name="Ming R."/>
            <person name="Nagai C."/>
            <person name="Rounsley S."/>
            <person name="Sankoff D."/>
            <person name="Giuliano G."/>
            <person name="Albert V.A."/>
            <person name="Wincker P."/>
            <person name="Lashermes P."/>
        </authorList>
    </citation>
    <scope>NUCLEOTIDE SEQUENCE [LARGE SCALE GENOMIC DNA]</scope>
    <source>
        <strain evidence="4">cv. DH200-94</strain>
    </source>
</reference>
<keyword evidence="1" id="KW-0560">Oxidoreductase</keyword>
<dbReference type="Gene3D" id="3.40.50.720">
    <property type="entry name" value="NAD(P)-binding Rossmann-like Domain"/>
    <property type="match status" value="1"/>
</dbReference>
<dbReference type="STRING" id="49390.A0A068VNF4"/>
<dbReference type="OrthoDB" id="298012at2759"/>
<keyword evidence="4" id="KW-1185">Reference proteome</keyword>
<name>A0A068VNF4_COFCA</name>
<dbReference type="EMBL" id="HG750082">
    <property type="protein sequence ID" value="CDP22139.1"/>
    <property type="molecule type" value="Genomic_DNA"/>
</dbReference>
<dbReference type="OMA" id="LVECHRR"/>
<dbReference type="Proteomes" id="UP000295252">
    <property type="component" value="Unassembled WGS sequence"/>
</dbReference>
<protein>
    <submittedName>
        <fullName evidence="3">DH200=94 genomic scaffold, scaffold_10998</fullName>
    </submittedName>
</protein>
<evidence type="ECO:0000313" key="3">
    <source>
        <dbReference type="EMBL" id="CDP22139.1"/>
    </source>
</evidence>
<dbReference type="PANTHER" id="PTHR10996:SF270">
    <property type="entry name" value="GLYOXYLATE_HYDROXYPYRUVATE REDUCTASE HPR3-LIKE"/>
    <property type="match status" value="1"/>
</dbReference>
<dbReference type="Gramene" id="CDP22139">
    <property type="protein sequence ID" value="CDP22139"/>
    <property type="gene ID" value="GSCOC_T00013454001"/>
</dbReference>
<evidence type="ECO:0000256" key="1">
    <source>
        <dbReference type="ARBA" id="ARBA00023002"/>
    </source>
</evidence>
<dbReference type="GO" id="GO:0051287">
    <property type="term" value="F:NAD binding"/>
    <property type="evidence" value="ECO:0007669"/>
    <property type="project" value="InterPro"/>
</dbReference>
<organism evidence="3 4">
    <name type="scientific">Coffea canephora</name>
    <name type="common">Robusta coffee</name>
    <dbReference type="NCBI Taxonomy" id="49390"/>
    <lineage>
        <taxon>Eukaryota</taxon>
        <taxon>Viridiplantae</taxon>
        <taxon>Streptophyta</taxon>
        <taxon>Embryophyta</taxon>
        <taxon>Tracheophyta</taxon>
        <taxon>Spermatophyta</taxon>
        <taxon>Magnoliopsida</taxon>
        <taxon>eudicotyledons</taxon>
        <taxon>Gunneridae</taxon>
        <taxon>Pentapetalae</taxon>
        <taxon>asterids</taxon>
        <taxon>lamiids</taxon>
        <taxon>Gentianales</taxon>
        <taxon>Rubiaceae</taxon>
        <taxon>Ixoroideae</taxon>
        <taxon>Gardenieae complex</taxon>
        <taxon>Bertiereae - Coffeeae clade</taxon>
        <taxon>Coffeeae</taxon>
        <taxon>Coffea</taxon>
    </lineage>
</organism>
<dbReference type="PhylomeDB" id="A0A068VNF4"/>
<feature type="domain" description="D-isomer specific 2-hydroxyacid dehydrogenase catalytic" evidence="2">
    <location>
        <begin position="85"/>
        <end position="149"/>
    </location>
</feature>
<proteinExistence type="predicted"/>
<gene>
    <name evidence="3" type="ORF">GSCOC_T00013454001</name>
</gene>
<dbReference type="PANTHER" id="PTHR10996">
    <property type="entry name" value="2-HYDROXYACID DEHYDROGENASE-RELATED"/>
    <property type="match status" value="1"/>
</dbReference>
<dbReference type="Pfam" id="PF00389">
    <property type="entry name" value="2-Hacid_dh"/>
    <property type="match status" value="1"/>
</dbReference>
<dbReference type="GO" id="GO:0005829">
    <property type="term" value="C:cytosol"/>
    <property type="evidence" value="ECO:0007669"/>
    <property type="project" value="TreeGrafter"/>
</dbReference>
<dbReference type="InParanoid" id="A0A068VNF4"/>